<dbReference type="PROSITE" id="PS00018">
    <property type="entry name" value="EF_HAND_1"/>
    <property type="match status" value="1"/>
</dbReference>
<dbReference type="InterPro" id="IPR018247">
    <property type="entry name" value="EF_Hand_1_Ca_BS"/>
</dbReference>
<protein>
    <submittedName>
        <fullName evidence="3">Caspase family protein</fullName>
    </submittedName>
</protein>
<gene>
    <name evidence="3" type="ORF">H8E23_14510</name>
</gene>
<accession>A0A8J6NNY6</accession>
<dbReference type="GO" id="GO:0006508">
    <property type="term" value="P:proteolysis"/>
    <property type="evidence" value="ECO:0007669"/>
    <property type="project" value="InterPro"/>
</dbReference>
<comment type="caution">
    <text evidence="3">The sequence shown here is derived from an EMBL/GenBank/DDBJ whole genome shotgun (WGS) entry which is preliminary data.</text>
</comment>
<dbReference type="InterPro" id="IPR011600">
    <property type="entry name" value="Pept_C14_caspase"/>
</dbReference>
<dbReference type="Pfam" id="PF00656">
    <property type="entry name" value="Peptidase_C14"/>
    <property type="match status" value="1"/>
</dbReference>
<feature type="domain" description="Peptidase C14 caspase" evidence="2">
    <location>
        <begin position="18"/>
        <end position="186"/>
    </location>
</feature>
<reference evidence="3 4" key="1">
    <citation type="submission" date="2020-08" db="EMBL/GenBank/DDBJ databases">
        <title>Bridging the membrane lipid divide: bacteria of the FCB group superphylum have the potential to synthesize archaeal ether lipids.</title>
        <authorList>
            <person name="Villanueva L."/>
            <person name="Von Meijenfeldt F.A.B."/>
            <person name="Westbye A.B."/>
            <person name="Yadav S."/>
            <person name="Hopmans E.C."/>
            <person name="Dutilh B.E."/>
            <person name="Sinninghe Damste J.S."/>
        </authorList>
    </citation>
    <scope>NUCLEOTIDE SEQUENCE [LARGE SCALE GENOMIC DNA]</scope>
    <source>
        <strain evidence="3">NIOZ-UU30</strain>
    </source>
</reference>
<dbReference type="Gene3D" id="3.40.50.1460">
    <property type="match status" value="1"/>
</dbReference>
<name>A0A8J6NNY6_9BACT</name>
<feature type="region of interest" description="Disordered" evidence="1">
    <location>
        <begin position="173"/>
        <end position="197"/>
    </location>
</feature>
<evidence type="ECO:0000259" key="2">
    <source>
        <dbReference type="Pfam" id="PF00656"/>
    </source>
</evidence>
<evidence type="ECO:0000256" key="1">
    <source>
        <dbReference type="SAM" id="MobiDB-lite"/>
    </source>
</evidence>
<evidence type="ECO:0000313" key="4">
    <source>
        <dbReference type="Proteomes" id="UP000603434"/>
    </source>
</evidence>
<evidence type="ECO:0000313" key="3">
    <source>
        <dbReference type="EMBL" id="MBC8362595.1"/>
    </source>
</evidence>
<sequence length="197" mass="21386">MLCSTGWDRFSKKILSSFFFVGHGSPQSPDQPKNLFLLPYDAQYDDVATTGFPMWDIETALKRFIKSKKVVVLADACHSGGVGESFDIARRGNRSVEINPITAGLQNLSNVGDGIAVISASDDKQFSQEGQTWGGGHGVFTYFLLKGLNGEADYNKDGAVTLGELIPYLSEQVRRETRSTQSPTVAGKFDPALSIGK</sequence>
<dbReference type="EMBL" id="JACNJH010000206">
    <property type="protein sequence ID" value="MBC8362595.1"/>
    <property type="molecule type" value="Genomic_DNA"/>
</dbReference>
<dbReference type="GO" id="GO:0004197">
    <property type="term" value="F:cysteine-type endopeptidase activity"/>
    <property type="evidence" value="ECO:0007669"/>
    <property type="project" value="InterPro"/>
</dbReference>
<proteinExistence type="predicted"/>
<dbReference type="Proteomes" id="UP000603434">
    <property type="component" value="Unassembled WGS sequence"/>
</dbReference>
<dbReference type="AlphaFoldDB" id="A0A8J6NNY6"/>
<organism evidence="3 4">
    <name type="scientific">Candidatus Desulfatibia profunda</name>
    <dbReference type="NCBI Taxonomy" id="2841695"/>
    <lineage>
        <taxon>Bacteria</taxon>
        <taxon>Pseudomonadati</taxon>
        <taxon>Thermodesulfobacteriota</taxon>
        <taxon>Desulfobacteria</taxon>
        <taxon>Desulfobacterales</taxon>
        <taxon>Desulfobacterales incertae sedis</taxon>
        <taxon>Candidatus Desulfatibia</taxon>
    </lineage>
</organism>